<keyword evidence="8 9" id="KW-0472">Membrane</keyword>
<dbReference type="GO" id="GO:0005886">
    <property type="term" value="C:plasma membrane"/>
    <property type="evidence" value="ECO:0007669"/>
    <property type="project" value="UniProtKB-SubCell"/>
</dbReference>
<comment type="catalytic activity">
    <reaction evidence="9 10">
        <text>Release of signal peptides from bacterial membrane prolipoproteins. Hydrolyzes -Xaa-Yaa-Zaa-|-(S,diacylglyceryl)Cys-, in which Xaa is hydrophobic (preferably Leu), and Yaa (Ala or Ser) and Zaa (Gly or Ala) have small, neutral side chains.</text>
        <dbReference type="EC" id="3.4.23.36"/>
    </reaction>
</comment>
<feature type="transmembrane region" description="Helical" evidence="9">
    <location>
        <begin position="69"/>
        <end position="90"/>
    </location>
</feature>
<gene>
    <name evidence="9" type="primary">lspA</name>
    <name evidence="12" type="ORF">A2Y62_13100</name>
</gene>
<sequence length="165" mass="18704">MKTSIKLHRTIFFISIAAVVFIVDQIVKKIVAYSLIDEPHQLIPGFLEFVLVHNSGFVFGILSNTENSMLRIIIYSVSIVSLLFVLVYFIKSRSQTMVFSIGFSFIMGGALGNIFDRITQGHVVDFIDLHINKYHWPTFNIADLFITIGVFLIIVDLMRTGTVKD</sequence>
<comment type="similarity">
    <text evidence="1 9 11">Belongs to the peptidase A8 family.</text>
</comment>
<comment type="subcellular location">
    <subcellularLocation>
        <location evidence="9">Cell membrane</location>
        <topology evidence="9">Multi-pass membrane protein</topology>
    </subcellularLocation>
</comment>
<evidence type="ECO:0000256" key="5">
    <source>
        <dbReference type="ARBA" id="ARBA00022750"/>
    </source>
</evidence>
<evidence type="ECO:0000313" key="13">
    <source>
        <dbReference type="Proteomes" id="UP000178943"/>
    </source>
</evidence>
<comment type="caution">
    <text evidence="12">The sequence shown here is derived from an EMBL/GenBank/DDBJ whole genome shotgun (WGS) entry which is preliminary data.</text>
</comment>
<keyword evidence="2 9" id="KW-1003">Cell membrane</keyword>
<dbReference type="EMBL" id="MFGW01000233">
    <property type="protein sequence ID" value="OGF58728.1"/>
    <property type="molecule type" value="Genomic_DNA"/>
</dbReference>
<dbReference type="AlphaFoldDB" id="A0A1F5V614"/>
<dbReference type="PANTHER" id="PTHR33695">
    <property type="entry name" value="LIPOPROTEIN SIGNAL PEPTIDASE"/>
    <property type="match status" value="1"/>
</dbReference>
<feature type="active site" evidence="9">
    <location>
        <position position="125"/>
    </location>
</feature>
<dbReference type="EC" id="3.4.23.36" evidence="9"/>
<proteinExistence type="inferred from homology"/>
<feature type="transmembrane region" description="Helical" evidence="9">
    <location>
        <begin position="136"/>
        <end position="155"/>
    </location>
</feature>
<organism evidence="12 13">
    <name type="scientific">Candidatus Fischerbacteria bacterium RBG_13_37_8</name>
    <dbReference type="NCBI Taxonomy" id="1817863"/>
    <lineage>
        <taxon>Bacteria</taxon>
        <taxon>Candidatus Fischeribacteriota</taxon>
    </lineage>
</organism>
<dbReference type="GO" id="GO:0004190">
    <property type="term" value="F:aspartic-type endopeptidase activity"/>
    <property type="evidence" value="ECO:0007669"/>
    <property type="project" value="UniProtKB-UniRule"/>
</dbReference>
<keyword evidence="3 9" id="KW-0645">Protease</keyword>
<protein>
    <recommendedName>
        <fullName evidence="9">Lipoprotein signal peptidase</fullName>
        <ecNumber evidence="9">3.4.23.36</ecNumber>
    </recommendedName>
    <alternativeName>
        <fullName evidence="9">Prolipoprotein signal peptidase</fullName>
    </alternativeName>
    <alternativeName>
        <fullName evidence="9">Signal peptidase II</fullName>
        <shortName evidence="9">SPase II</shortName>
    </alternativeName>
</protein>
<dbReference type="STRING" id="1817863.A2Y62_13100"/>
<evidence type="ECO:0000256" key="11">
    <source>
        <dbReference type="RuleBase" id="RU004181"/>
    </source>
</evidence>
<dbReference type="NCBIfam" id="TIGR00077">
    <property type="entry name" value="lspA"/>
    <property type="match status" value="1"/>
</dbReference>
<keyword evidence="4 9" id="KW-0812">Transmembrane</keyword>
<feature type="active site" evidence="9">
    <location>
        <position position="143"/>
    </location>
</feature>
<evidence type="ECO:0000256" key="7">
    <source>
        <dbReference type="ARBA" id="ARBA00022989"/>
    </source>
</evidence>
<comment type="pathway">
    <text evidence="9">Protein modification; lipoprotein biosynthesis (signal peptide cleavage).</text>
</comment>
<dbReference type="Proteomes" id="UP000178943">
    <property type="component" value="Unassembled WGS sequence"/>
</dbReference>
<dbReference type="PROSITE" id="PS00855">
    <property type="entry name" value="SPASE_II"/>
    <property type="match status" value="1"/>
</dbReference>
<name>A0A1F5V614_9BACT</name>
<comment type="function">
    <text evidence="9 10">This protein specifically catalyzes the removal of signal peptides from prolipoproteins.</text>
</comment>
<keyword evidence="5 9" id="KW-0064">Aspartyl protease</keyword>
<evidence type="ECO:0000256" key="3">
    <source>
        <dbReference type="ARBA" id="ARBA00022670"/>
    </source>
</evidence>
<feature type="transmembrane region" description="Helical" evidence="9">
    <location>
        <begin position="12"/>
        <end position="36"/>
    </location>
</feature>
<evidence type="ECO:0000256" key="9">
    <source>
        <dbReference type="HAMAP-Rule" id="MF_00161"/>
    </source>
</evidence>
<evidence type="ECO:0000256" key="2">
    <source>
        <dbReference type="ARBA" id="ARBA00022475"/>
    </source>
</evidence>
<dbReference type="UniPathway" id="UPA00665"/>
<reference evidence="12 13" key="1">
    <citation type="journal article" date="2016" name="Nat. Commun.">
        <title>Thousands of microbial genomes shed light on interconnected biogeochemical processes in an aquifer system.</title>
        <authorList>
            <person name="Anantharaman K."/>
            <person name="Brown C.T."/>
            <person name="Hug L.A."/>
            <person name="Sharon I."/>
            <person name="Castelle C.J."/>
            <person name="Probst A.J."/>
            <person name="Thomas B.C."/>
            <person name="Singh A."/>
            <person name="Wilkins M.J."/>
            <person name="Karaoz U."/>
            <person name="Brodie E.L."/>
            <person name="Williams K.H."/>
            <person name="Hubbard S.S."/>
            <person name="Banfield J.F."/>
        </authorList>
    </citation>
    <scope>NUCLEOTIDE SEQUENCE [LARGE SCALE GENOMIC DNA]</scope>
</reference>
<evidence type="ECO:0000256" key="4">
    <source>
        <dbReference type="ARBA" id="ARBA00022692"/>
    </source>
</evidence>
<feature type="transmembrane region" description="Helical" evidence="9">
    <location>
        <begin position="96"/>
        <end position="115"/>
    </location>
</feature>
<evidence type="ECO:0000313" key="12">
    <source>
        <dbReference type="EMBL" id="OGF58728.1"/>
    </source>
</evidence>
<dbReference type="PANTHER" id="PTHR33695:SF1">
    <property type="entry name" value="LIPOPROTEIN SIGNAL PEPTIDASE"/>
    <property type="match status" value="1"/>
</dbReference>
<keyword evidence="7 9" id="KW-1133">Transmembrane helix</keyword>
<evidence type="ECO:0000256" key="6">
    <source>
        <dbReference type="ARBA" id="ARBA00022801"/>
    </source>
</evidence>
<accession>A0A1F5V614</accession>
<dbReference type="InterPro" id="IPR001872">
    <property type="entry name" value="Peptidase_A8"/>
</dbReference>
<dbReference type="HAMAP" id="MF_00161">
    <property type="entry name" value="LspA"/>
    <property type="match status" value="1"/>
</dbReference>
<keyword evidence="6 9" id="KW-0378">Hydrolase</keyword>
<evidence type="ECO:0000256" key="1">
    <source>
        <dbReference type="ARBA" id="ARBA00006139"/>
    </source>
</evidence>
<evidence type="ECO:0000256" key="10">
    <source>
        <dbReference type="RuleBase" id="RU000594"/>
    </source>
</evidence>
<dbReference type="GO" id="GO:0006508">
    <property type="term" value="P:proteolysis"/>
    <property type="evidence" value="ECO:0007669"/>
    <property type="project" value="UniProtKB-KW"/>
</dbReference>
<dbReference type="PRINTS" id="PR00781">
    <property type="entry name" value="LIPOSIGPTASE"/>
</dbReference>
<evidence type="ECO:0000256" key="8">
    <source>
        <dbReference type="ARBA" id="ARBA00023136"/>
    </source>
</evidence>
<dbReference type="Pfam" id="PF01252">
    <property type="entry name" value="Peptidase_A8"/>
    <property type="match status" value="1"/>
</dbReference>